<dbReference type="Pfam" id="PF07687">
    <property type="entry name" value="M20_dimer"/>
    <property type="match status" value="1"/>
</dbReference>
<feature type="domain" description="Peptidase M20 dimerisation" evidence="8">
    <location>
        <begin position="208"/>
        <end position="319"/>
    </location>
</feature>
<name>A0A1Q2YM53_9ASCO</name>
<evidence type="ECO:0000256" key="2">
    <source>
        <dbReference type="ARBA" id="ARBA00001947"/>
    </source>
</evidence>
<gene>
    <name evidence="9" type="ORF">PMKS-004177</name>
</gene>
<keyword evidence="10" id="KW-1185">Reference proteome</keyword>
<dbReference type="InterPro" id="IPR002933">
    <property type="entry name" value="Peptidase_M20"/>
</dbReference>
<dbReference type="Proteomes" id="UP000186136">
    <property type="component" value="Unassembled WGS sequence"/>
</dbReference>
<dbReference type="SUPFAM" id="SSF55031">
    <property type="entry name" value="Bacterial exopeptidase dimerisation domain"/>
    <property type="match status" value="1"/>
</dbReference>
<dbReference type="GO" id="GO:0046872">
    <property type="term" value="F:metal ion binding"/>
    <property type="evidence" value="ECO:0007669"/>
    <property type="project" value="UniProtKB-KW"/>
</dbReference>
<dbReference type="EMBL" id="BDGI01000207">
    <property type="protein sequence ID" value="GAV30660.1"/>
    <property type="molecule type" value="Genomic_DNA"/>
</dbReference>
<keyword evidence="7" id="KW-0170">Cobalt</keyword>
<evidence type="ECO:0000313" key="9">
    <source>
        <dbReference type="EMBL" id="GAV30660.1"/>
    </source>
</evidence>
<accession>A0A1Q2YM53</accession>
<evidence type="ECO:0000256" key="4">
    <source>
        <dbReference type="ARBA" id="ARBA00022723"/>
    </source>
</evidence>
<sequence length="435" mass="48054">MDYKLDANLVSQIKAAVDSNLKEQLSYTQQLIATGLQRGEEKPIQDLIYYEIKKRGYTVEYIEMDDKVLSVHEGGSMFSIEHSTAPLVVGKHTPKGKAKGKSLVLNAHIDIVPTGPEQLWKYGPYNPIIEGDWLYGRGGADMKAGSAINLYALDALKKIGYQPASEVQIHSVVEEESTGNGSMMLHLKGYTGDAVLIPEPEEDKLVKGNVGAIWFQVEVMTKPVHVREMQNGSNAIDAIYRIIGVLRELEADWNLRTTGMKNYENLDHPLNLNIGKIVGGDWASSVPAWARIDCRIAILPGIKACNAAKEIINKVAEFADKDFFLKASAPPKVIFNGFFAEGYELEEGTDAEKVLKLSHFEAFEGEELESFVTAGYLDTRVHALYDKIPALCYGPVSKGIHGFDEAVSISSIKKITTAYALFIARWCGLEKVSHN</sequence>
<dbReference type="Gene3D" id="3.30.70.360">
    <property type="match status" value="1"/>
</dbReference>
<reference evidence="9 10" key="1">
    <citation type="submission" date="2016-08" db="EMBL/GenBank/DDBJ databases">
        <title>Whole genome shotgun sequence of Pichia membranifaciens KS47-1.</title>
        <authorList>
            <person name="Konishi M."/>
            <person name="Ishida M."/>
            <person name="Arakawa T."/>
            <person name="Kato Y."/>
            <person name="Horiuchi J."/>
        </authorList>
    </citation>
    <scope>NUCLEOTIDE SEQUENCE [LARGE SCALE GENOMIC DNA]</scope>
    <source>
        <strain evidence="9 10">KS47-1</strain>
    </source>
</reference>
<dbReference type="PANTHER" id="PTHR43808">
    <property type="entry name" value="ACETYLORNITHINE DEACETYLASE"/>
    <property type="match status" value="1"/>
</dbReference>
<dbReference type="InterPro" id="IPR010182">
    <property type="entry name" value="ArgE/DapE"/>
</dbReference>
<evidence type="ECO:0000256" key="3">
    <source>
        <dbReference type="ARBA" id="ARBA00006247"/>
    </source>
</evidence>
<dbReference type="NCBIfam" id="TIGR01910">
    <property type="entry name" value="DapE-ArgE"/>
    <property type="match status" value="1"/>
</dbReference>
<evidence type="ECO:0000259" key="8">
    <source>
        <dbReference type="Pfam" id="PF07687"/>
    </source>
</evidence>
<evidence type="ECO:0000313" key="10">
    <source>
        <dbReference type="Proteomes" id="UP000186136"/>
    </source>
</evidence>
<evidence type="ECO:0000256" key="7">
    <source>
        <dbReference type="ARBA" id="ARBA00023285"/>
    </source>
</evidence>
<dbReference type="InterPro" id="IPR036264">
    <property type="entry name" value="Bact_exopeptidase_dim_dom"/>
</dbReference>
<keyword evidence="5" id="KW-0378">Hydrolase</keyword>
<dbReference type="PANTHER" id="PTHR43808:SF25">
    <property type="entry name" value="PEPTIDASE M20 DIMERISATION DOMAIN-CONTAINING PROTEIN"/>
    <property type="match status" value="1"/>
</dbReference>
<evidence type="ECO:0000256" key="6">
    <source>
        <dbReference type="ARBA" id="ARBA00022833"/>
    </source>
</evidence>
<dbReference type="Pfam" id="PF01546">
    <property type="entry name" value="Peptidase_M20"/>
    <property type="match status" value="1"/>
</dbReference>
<keyword evidence="4" id="KW-0479">Metal-binding</keyword>
<dbReference type="OrthoDB" id="10059875at2759"/>
<evidence type="ECO:0000256" key="5">
    <source>
        <dbReference type="ARBA" id="ARBA00022801"/>
    </source>
</evidence>
<comment type="caution">
    <text evidence="9">The sequence shown here is derived from an EMBL/GenBank/DDBJ whole genome shotgun (WGS) entry which is preliminary data.</text>
</comment>
<dbReference type="GO" id="GO:0016787">
    <property type="term" value="F:hydrolase activity"/>
    <property type="evidence" value="ECO:0007669"/>
    <property type="project" value="UniProtKB-KW"/>
</dbReference>
<evidence type="ECO:0000256" key="1">
    <source>
        <dbReference type="ARBA" id="ARBA00001941"/>
    </source>
</evidence>
<organism evidence="9 10">
    <name type="scientific">Pichia membranifaciens</name>
    <dbReference type="NCBI Taxonomy" id="4926"/>
    <lineage>
        <taxon>Eukaryota</taxon>
        <taxon>Fungi</taxon>
        <taxon>Dikarya</taxon>
        <taxon>Ascomycota</taxon>
        <taxon>Saccharomycotina</taxon>
        <taxon>Pichiomycetes</taxon>
        <taxon>Pichiales</taxon>
        <taxon>Pichiaceae</taxon>
        <taxon>Pichia</taxon>
    </lineage>
</organism>
<protein>
    <recommendedName>
        <fullName evidence="8">Peptidase M20 dimerisation domain-containing protein</fullName>
    </recommendedName>
</protein>
<keyword evidence="6" id="KW-0862">Zinc</keyword>
<dbReference type="AlphaFoldDB" id="A0A1Q2YM53"/>
<dbReference type="InterPro" id="IPR050072">
    <property type="entry name" value="Peptidase_M20A"/>
</dbReference>
<dbReference type="Gene3D" id="3.40.630.10">
    <property type="entry name" value="Zn peptidases"/>
    <property type="match status" value="1"/>
</dbReference>
<dbReference type="NCBIfam" id="NF005306">
    <property type="entry name" value="PRK06837.1"/>
    <property type="match status" value="1"/>
</dbReference>
<comment type="cofactor">
    <cofactor evidence="2">
        <name>Zn(2+)</name>
        <dbReference type="ChEBI" id="CHEBI:29105"/>
    </cofactor>
</comment>
<comment type="cofactor">
    <cofactor evidence="1">
        <name>Co(2+)</name>
        <dbReference type="ChEBI" id="CHEBI:48828"/>
    </cofactor>
</comment>
<dbReference type="InterPro" id="IPR011650">
    <property type="entry name" value="Peptidase_M20_dimer"/>
</dbReference>
<comment type="similarity">
    <text evidence="3">Belongs to the peptidase M20A family.</text>
</comment>
<dbReference type="SUPFAM" id="SSF53187">
    <property type="entry name" value="Zn-dependent exopeptidases"/>
    <property type="match status" value="1"/>
</dbReference>
<proteinExistence type="inferred from homology"/>